<dbReference type="Proteomes" id="UP001152484">
    <property type="component" value="Unassembled WGS sequence"/>
</dbReference>
<dbReference type="EMBL" id="CAMAPE010000012">
    <property type="protein sequence ID" value="CAH9079921.1"/>
    <property type="molecule type" value="Genomic_DNA"/>
</dbReference>
<reference evidence="2" key="1">
    <citation type="submission" date="2022-07" db="EMBL/GenBank/DDBJ databases">
        <authorList>
            <person name="Macas J."/>
            <person name="Novak P."/>
            <person name="Neumann P."/>
        </authorList>
    </citation>
    <scope>NUCLEOTIDE SEQUENCE</scope>
</reference>
<gene>
    <name evidence="2" type="ORF">CEURO_LOCUS7322</name>
</gene>
<protein>
    <submittedName>
        <fullName evidence="2">Uncharacterized protein</fullName>
    </submittedName>
</protein>
<feature type="compositionally biased region" description="Basic residues" evidence="1">
    <location>
        <begin position="20"/>
        <end position="29"/>
    </location>
</feature>
<keyword evidence="3" id="KW-1185">Reference proteome</keyword>
<accession>A0A9P0YYB2</accession>
<evidence type="ECO:0000256" key="1">
    <source>
        <dbReference type="SAM" id="MobiDB-lite"/>
    </source>
</evidence>
<comment type="caution">
    <text evidence="2">The sequence shown here is derived from an EMBL/GenBank/DDBJ whole genome shotgun (WGS) entry which is preliminary data.</text>
</comment>
<feature type="region of interest" description="Disordered" evidence="1">
    <location>
        <begin position="1"/>
        <end position="47"/>
    </location>
</feature>
<dbReference type="AlphaFoldDB" id="A0A9P0YYB2"/>
<evidence type="ECO:0000313" key="2">
    <source>
        <dbReference type="EMBL" id="CAH9079921.1"/>
    </source>
</evidence>
<sequence length="108" mass="11971">MHPIQPDVFSGYEPEDTDTKKHKRSKIKLPKNPSKQNTWNSSEATFHHQSISGRPSILLSPGKNLIVAGPLPSPDLVTVHAPQHATTPAGRFSKGRCYQEFTPKMQSV</sequence>
<evidence type="ECO:0000313" key="3">
    <source>
        <dbReference type="Proteomes" id="UP001152484"/>
    </source>
</evidence>
<name>A0A9P0YYB2_CUSEU</name>
<proteinExistence type="predicted"/>
<organism evidence="2 3">
    <name type="scientific">Cuscuta europaea</name>
    <name type="common">European dodder</name>
    <dbReference type="NCBI Taxonomy" id="41803"/>
    <lineage>
        <taxon>Eukaryota</taxon>
        <taxon>Viridiplantae</taxon>
        <taxon>Streptophyta</taxon>
        <taxon>Embryophyta</taxon>
        <taxon>Tracheophyta</taxon>
        <taxon>Spermatophyta</taxon>
        <taxon>Magnoliopsida</taxon>
        <taxon>eudicotyledons</taxon>
        <taxon>Gunneridae</taxon>
        <taxon>Pentapetalae</taxon>
        <taxon>asterids</taxon>
        <taxon>lamiids</taxon>
        <taxon>Solanales</taxon>
        <taxon>Convolvulaceae</taxon>
        <taxon>Cuscuteae</taxon>
        <taxon>Cuscuta</taxon>
        <taxon>Cuscuta subgen. Cuscuta</taxon>
    </lineage>
</organism>
<feature type="compositionally biased region" description="Polar residues" evidence="1">
    <location>
        <begin position="33"/>
        <end position="47"/>
    </location>
</feature>